<dbReference type="PROSITE" id="PS00041">
    <property type="entry name" value="HTH_ARAC_FAMILY_1"/>
    <property type="match status" value="1"/>
</dbReference>
<evidence type="ECO:0000313" key="6">
    <source>
        <dbReference type="Proteomes" id="UP000028878"/>
    </source>
</evidence>
<keyword evidence="1" id="KW-0805">Transcription regulation</keyword>
<name>A0A1L1PKE0_HYDIT</name>
<dbReference type="SMART" id="SM00342">
    <property type="entry name" value="HTH_ARAC"/>
    <property type="match status" value="1"/>
</dbReference>
<dbReference type="AlphaFoldDB" id="A0A1L1PKE0"/>
<dbReference type="SUPFAM" id="SSF46689">
    <property type="entry name" value="Homeodomain-like"/>
    <property type="match status" value="1"/>
</dbReference>
<evidence type="ECO:0000256" key="3">
    <source>
        <dbReference type="ARBA" id="ARBA00023163"/>
    </source>
</evidence>
<feature type="domain" description="HTH araC/xylS-type" evidence="4">
    <location>
        <begin position="219"/>
        <end position="320"/>
    </location>
</feature>
<dbReference type="InterPro" id="IPR018060">
    <property type="entry name" value="HTH_AraC"/>
</dbReference>
<dbReference type="InterPro" id="IPR050204">
    <property type="entry name" value="AraC_XylS_family_regulators"/>
</dbReference>
<dbReference type="GO" id="GO:0003700">
    <property type="term" value="F:DNA-binding transcription factor activity"/>
    <property type="evidence" value="ECO:0007669"/>
    <property type="project" value="InterPro"/>
</dbReference>
<keyword evidence="3" id="KW-0804">Transcription</keyword>
<dbReference type="Proteomes" id="UP000028878">
    <property type="component" value="Unassembled WGS sequence"/>
</dbReference>
<dbReference type="InterPro" id="IPR035418">
    <property type="entry name" value="AraC-bd_2"/>
</dbReference>
<dbReference type="EMBL" id="CCAE010000004">
    <property type="protein sequence ID" value="CDN86506.1"/>
    <property type="molecule type" value="Genomic_DNA"/>
</dbReference>
<dbReference type="Pfam" id="PF14525">
    <property type="entry name" value="AraC_binding_2"/>
    <property type="match status" value="1"/>
</dbReference>
<evidence type="ECO:0000259" key="4">
    <source>
        <dbReference type="PROSITE" id="PS01124"/>
    </source>
</evidence>
<organism evidence="5 6">
    <name type="scientific">Hydrogenophaga intermedia</name>
    <dbReference type="NCBI Taxonomy" id="65786"/>
    <lineage>
        <taxon>Bacteria</taxon>
        <taxon>Pseudomonadati</taxon>
        <taxon>Pseudomonadota</taxon>
        <taxon>Betaproteobacteria</taxon>
        <taxon>Burkholderiales</taxon>
        <taxon>Comamonadaceae</taxon>
        <taxon>Hydrogenophaga</taxon>
    </lineage>
</organism>
<proteinExistence type="predicted"/>
<dbReference type="InterPro" id="IPR018062">
    <property type="entry name" value="HTH_AraC-typ_CS"/>
</dbReference>
<keyword evidence="6" id="KW-1185">Reference proteome</keyword>
<gene>
    <name evidence="5" type="ORF">BN948_00911</name>
</gene>
<dbReference type="Gene3D" id="1.10.10.60">
    <property type="entry name" value="Homeodomain-like"/>
    <property type="match status" value="1"/>
</dbReference>
<accession>A0A1L1PKE0</accession>
<evidence type="ECO:0000256" key="2">
    <source>
        <dbReference type="ARBA" id="ARBA00023125"/>
    </source>
</evidence>
<dbReference type="Pfam" id="PF12833">
    <property type="entry name" value="HTH_18"/>
    <property type="match status" value="1"/>
</dbReference>
<reference evidence="6" key="1">
    <citation type="submission" date="2014-11" db="EMBL/GenBank/DDBJ databases">
        <title>Draft genome sequence of Hydrogenophaga intermedia S1.</title>
        <authorList>
            <person name="Gan H.M."/>
            <person name="Chew T.H."/>
            <person name="Stolz A."/>
        </authorList>
    </citation>
    <scope>NUCLEOTIDE SEQUENCE [LARGE SCALE GENOMIC DNA]</scope>
    <source>
        <strain evidence="6">S1</strain>
    </source>
</reference>
<dbReference type="InterPro" id="IPR009057">
    <property type="entry name" value="Homeodomain-like_sf"/>
</dbReference>
<keyword evidence="2" id="KW-0238">DNA-binding</keyword>
<evidence type="ECO:0000256" key="1">
    <source>
        <dbReference type="ARBA" id="ARBA00023015"/>
    </source>
</evidence>
<dbReference type="GO" id="GO:0043565">
    <property type="term" value="F:sequence-specific DNA binding"/>
    <property type="evidence" value="ECO:0007669"/>
    <property type="project" value="InterPro"/>
</dbReference>
<dbReference type="PANTHER" id="PTHR46796:SF6">
    <property type="entry name" value="ARAC SUBFAMILY"/>
    <property type="match status" value="1"/>
</dbReference>
<dbReference type="PROSITE" id="PS01124">
    <property type="entry name" value="HTH_ARAC_FAMILY_2"/>
    <property type="match status" value="1"/>
</dbReference>
<evidence type="ECO:0000313" key="5">
    <source>
        <dbReference type="EMBL" id="CDN86506.1"/>
    </source>
</evidence>
<dbReference type="RefSeq" id="WP_009517572.1">
    <property type="nucleotide sequence ID" value="NZ_CCAE010000004.1"/>
</dbReference>
<dbReference type="PANTHER" id="PTHR46796">
    <property type="entry name" value="HTH-TYPE TRANSCRIPTIONAL ACTIVATOR RHAS-RELATED"/>
    <property type="match status" value="1"/>
</dbReference>
<protein>
    <submittedName>
        <fullName evidence="5">AraC family transcriptional regulator</fullName>
    </submittedName>
</protein>
<sequence>MPAAAPVSPSASARHWSTEAVPPERRLDYWVGAICEAFLEMDCSSREARHFDGRLVSVASGALSFNQVEASTQDVYRTRAAIARGAQQPFYLITHRRMPWHVVQGGQRVGLRPGDAVLVDSARTYELHYPSAVEVVSIQLPRAWVGQWLRQLDHPVARVAWRDQGWGQALSAWSLQFAHEPELASLVPEHLLADQLGAMLSAALEPAVAPTRAGRDLAARARVLMRDRLDTAGLQASDVAQALGVSLRTLHRAFAADGATFSDSLRGLRLQRAAELLAQPRLEGVSVAEIGRRCGYADASHFVREFQRWHALTPARWRRDRLSH</sequence>